<feature type="chain" id="PRO_5035807415" description="Short-chain collagen C4-like" evidence="1">
    <location>
        <begin position="22"/>
        <end position="170"/>
    </location>
</feature>
<comment type="caution">
    <text evidence="2">The sequence shown here is derived from an EMBL/GenBank/DDBJ whole genome shotgun (WGS) entry which is preliminary data.</text>
</comment>
<name>A0A8S3SDZ0_MYTED</name>
<dbReference type="AlphaFoldDB" id="A0A8S3SDZ0"/>
<evidence type="ECO:0000256" key="1">
    <source>
        <dbReference type="SAM" id="SignalP"/>
    </source>
</evidence>
<evidence type="ECO:0000313" key="2">
    <source>
        <dbReference type="EMBL" id="CAG2218963.1"/>
    </source>
</evidence>
<dbReference type="EMBL" id="CAJPWZ010001618">
    <property type="protein sequence ID" value="CAG2218963.1"/>
    <property type="molecule type" value="Genomic_DNA"/>
</dbReference>
<dbReference type="OrthoDB" id="6267266at2759"/>
<sequence>MTFNPVTFVHLFFCISGYTGGGRYSDAGAPPEPVCLPLDPDFNKTSGGDYGRMYGAEFATNFFASNSGGQDIPCAVCRVKQASSVIMIPGKSRCYIGWNMEYNGYLSSNHYSYNGATSYTCIDIKPEYVTGGSTGIGDGKYFYEVLAKCGSLHCPPYHNNYPMTCVVCSK</sequence>
<gene>
    <name evidence="2" type="ORF">MEDL_32554</name>
</gene>
<dbReference type="GO" id="GO:0005615">
    <property type="term" value="C:extracellular space"/>
    <property type="evidence" value="ECO:0007669"/>
    <property type="project" value="TreeGrafter"/>
</dbReference>
<dbReference type="Proteomes" id="UP000683360">
    <property type="component" value="Unassembled WGS sequence"/>
</dbReference>
<accession>A0A8S3SDZ0</accession>
<protein>
    <recommendedName>
        <fullName evidence="4">Short-chain collagen C4-like</fullName>
    </recommendedName>
</protein>
<keyword evidence="3" id="KW-1185">Reference proteome</keyword>
<dbReference type="InterPro" id="IPR051077">
    <property type="entry name" value="Ca-dependent_lectin"/>
</dbReference>
<dbReference type="PANTHER" id="PTHR24024:SF18">
    <property type="entry name" value="SHORT-CHAIN COLLAGEN C4-LIKE"/>
    <property type="match status" value="1"/>
</dbReference>
<feature type="signal peptide" evidence="1">
    <location>
        <begin position="1"/>
        <end position="21"/>
    </location>
</feature>
<evidence type="ECO:0008006" key="4">
    <source>
        <dbReference type="Google" id="ProtNLM"/>
    </source>
</evidence>
<evidence type="ECO:0000313" key="3">
    <source>
        <dbReference type="Proteomes" id="UP000683360"/>
    </source>
</evidence>
<organism evidence="2 3">
    <name type="scientific">Mytilus edulis</name>
    <name type="common">Blue mussel</name>
    <dbReference type="NCBI Taxonomy" id="6550"/>
    <lineage>
        <taxon>Eukaryota</taxon>
        <taxon>Metazoa</taxon>
        <taxon>Spiralia</taxon>
        <taxon>Lophotrochozoa</taxon>
        <taxon>Mollusca</taxon>
        <taxon>Bivalvia</taxon>
        <taxon>Autobranchia</taxon>
        <taxon>Pteriomorphia</taxon>
        <taxon>Mytilida</taxon>
        <taxon>Mytiloidea</taxon>
        <taxon>Mytilidae</taxon>
        <taxon>Mytilinae</taxon>
        <taxon>Mytilus</taxon>
    </lineage>
</organism>
<keyword evidence="1" id="KW-0732">Signal</keyword>
<dbReference type="PANTHER" id="PTHR24024">
    <property type="entry name" value="PULMONARY SURFACTANT-ASSOCIATED PROTEIN A"/>
    <property type="match status" value="1"/>
</dbReference>
<proteinExistence type="predicted"/>
<reference evidence="2" key="1">
    <citation type="submission" date="2021-03" db="EMBL/GenBank/DDBJ databases">
        <authorList>
            <person name="Bekaert M."/>
        </authorList>
    </citation>
    <scope>NUCLEOTIDE SEQUENCE</scope>
</reference>